<dbReference type="InterPro" id="IPR032808">
    <property type="entry name" value="DoxX"/>
</dbReference>
<dbReference type="RefSeq" id="WP_060585835.1">
    <property type="nucleotide sequence ID" value="NZ_CP013067.1"/>
</dbReference>
<comment type="similarity">
    <text evidence="2">Belongs to the DoxX family.</text>
</comment>
<dbReference type="AlphaFoldDB" id="A0A0S2SPK7"/>
<protein>
    <submittedName>
        <fullName evidence="8">AraC family transcriptional regulator</fullName>
    </submittedName>
</protein>
<feature type="transmembrane region" description="Helical" evidence="7">
    <location>
        <begin position="21"/>
        <end position="39"/>
    </location>
</feature>
<comment type="subcellular location">
    <subcellularLocation>
        <location evidence="1">Cell membrane</location>
        <topology evidence="1">Multi-pass membrane protein</topology>
    </subcellularLocation>
</comment>
<evidence type="ECO:0000256" key="7">
    <source>
        <dbReference type="SAM" id="Phobius"/>
    </source>
</evidence>
<evidence type="ECO:0000256" key="3">
    <source>
        <dbReference type="ARBA" id="ARBA00022475"/>
    </source>
</evidence>
<proteinExistence type="inferred from homology"/>
<reference evidence="9" key="1">
    <citation type="submission" date="2015-10" db="EMBL/GenBank/DDBJ databases">
        <title>Complete Genome Sequence of Aeromonas schubertii strain WL1483.</title>
        <authorList>
            <person name="Liu L."/>
        </authorList>
    </citation>
    <scope>NUCLEOTIDE SEQUENCE [LARGE SCALE GENOMIC DNA]</scope>
    <source>
        <strain evidence="9">WL1483</strain>
    </source>
</reference>
<feature type="transmembrane region" description="Helical" evidence="7">
    <location>
        <begin position="163"/>
        <end position="182"/>
    </location>
</feature>
<accession>A0A0S2SPK7</accession>
<sequence>MNNTLIQWYQGAVARCKRLDFLALLAIRLYLIPIIYVGAHSKVVGFAGTVAWFGAPAAEGGLNLPFPTLLAFLAAGTEVVGCICIALGLFTRVMAIPTIFLMSVASAMVHWKHGWDAIATGSMEATLRLNGFIEWLAANFPGRYNYITELGDPVMLNNGMEFAATYFVMLLVLLVYGGGRYVSLDYWIARAIGAQRRDEPGTQEG</sequence>
<evidence type="ECO:0000313" key="8">
    <source>
        <dbReference type="EMBL" id="ALP43586.1"/>
    </source>
</evidence>
<organism evidence="8 9">
    <name type="scientific">Aeromonas schubertii</name>
    <dbReference type="NCBI Taxonomy" id="652"/>
    <lineage>
        <taxon>Bacteria</taxon>
        <taxon>Pseudomonadati</taxon>
        <taxon>Pseudomonadota</taxon>
        <taxon>Gammaproteobacteria</taxon>
        <taxon>Aeromonadales</taxon>
        <taxon>Aeromonadaceae</taxon>
        <taxon>Aeromonas</taxon>
    </lineage>
</organism>
<dbReference type="InterPro" id="IPR051907">
    <property type="entry name" value="DoxX-like_oxidoreductase"/>
</dbReference>
<evidence type="ECO:0000313" key="9">
    <source>
        <dbReference type="Proteomes" id="UP000058114"/>
    </source>
</evidence>
<evidence type="ECO:0000256" key="6">
    <source>
        <dbReference type="ARBA" id="ARBA00023136"/>
    </source>
</evidence>
<dbReference type="GO" id="GO:0005886">
    <property type="term" value="C:plasma membrane"/>
    <property type="evidence" value="ECO:0007669"/>
    <property type="project" value="UniProtKB-SubCell"/>
</dbReference>
<dbReference type="EMBL" id="CP013067">
    <property type="protein sequence ID" value="ALP43586.1"/>
    <property type="molecule type" value="Genomic_DNA"/>
</dbReference>
<dbReference type="KEGG" id="asr:WL1483_4167"/>
<name>A0A0S2SPK7_9GAMM</name>
<keyword evidence="3" id="KW-1003">Cell membrane</keyword>
<dbReference type="PANTHER" id="PTHR33452">
    <property type="entry name" value="OXIDOREDUCTASE CATD-RELATED"/>
    <property type="match status" value="1"/>
</dbReference>
<evidence type="ECO:0000256" key="1">
    <source>
        <dbReference type="ARBA" id="ARBA00004651"/>
    </source>
</evidence>
<reference evidence="8 9" key="2">
    <citation type="journal article" date="2016" name="Genome Announc.">
        <title>Complete Genome Sequence of the Highly Virulent Aeromonas schubertii Strain WL1483, Isolated from Diseased Snakehead Fish (Channa argus) in China.</title>
        <authorList>
            <person name="Liu L."/>
            <person name="Li N."/>
            <person name="Zhang D."/>
            <person name="Fu X."/>
            <person name="Shi C."/>
            <person name="Lin Q."/>
            <person name="Hao G."/>
        </authorList>
    </citation>
    <scope>NUCLEOTIDE SEQUENCE [LARGE SCALE GENOMIC DNA]</scope>
    <source>
        <strain evidence="8 9">WL1483</strain>
    </source>
</reference>
<keyword evidence="4 7" id="KW-0812">Transmembrane</keyword>
<keyword evidence="5 7" id="KW-1133">Transmembrane helix</keyword>
<dbReference type="PATRIC" id="fig|652.5.peg.2005"/>
<evidence type="ECO:0000256" key="5">
    <source>
        <dbReference type="ARBA" id="ARBA00022989"/>
    </source>
</evidence>
<evidence type="ECO:0000256" key="2">
    <source>
        <dbReference type="ARBA" id="ARBA00006679"/>
    </source>
</evidence>
<evidence type="ECO:0000256" key="4">
    <source>
        <dbReference type="ARBA" id="ARBA00022692"/>
    </source>
</evidence>
<dbReference type="Pfam" id="PF07681">
    <property type="entry name" value="DoxX"/>
    <property type="match status" value="1"/>
</dbReference>
<dbReference type="PANTHER" id="PTHR33452:SF19">
    <property type="entry name" value="DOXX FAMILY PROTEIN"/>
    <property type="match status" value="1"/>
</dbReference>
<dbReference type="Proteomes" id="UP000058114">
    <property type="component" value="Chromosome"/>
</dbReference>
<gene>
    <name evidence="8" type="ORF">WL1483_4167</name>
</gene>
<keyword evidence="6 7" id="KW-0472">Membrane</keyword>